<feature type="chain" id="PRO_5017923269" evidence="6">
    <location>
        <begin position="17"/>
        <end position="278"/>
    </location>
</feature>
<evidence type="ECO:0000259" key="7">
    <source>
        <dbReference type="PROSITE" id="PS50240"/>
    </source>
</evidence>
<dbReference type="SUPFAM" id="SSF50494">
    <property type="entry name" value="Trypsin-like serine proteases"/>
    <property type="match status" value="1"/>
</dbReference>
<evidence type="ECO:0000256" key="6">
    <source>
        <dbReference type="SAM" id="SignalP"/>
    </source>
</evidence>
<dbReference type="PRINTS" id="PR00722">
    <property type="entry name" value="CHYMOTRYPSIN"/>
</dbReference>
<dbReference type="PROSITE" id="PS00135">
    <property type="entry name" value="TRYPSIN_SER"/>
    <property type="match status" value="1"/>
</dbReference>
<evidence type="ECO:0000256" key="3">
    <source>
        <dbReference type="ARBA" id="ARBA00022825"/>
    </source>
</evidence>
<dbReference type="InterPro" id="IPR001254">
    <property type="entry name" value="Trypsin_dom"/>
</dbReference>
<keyword evidence="2 5" id="KW-0378">Hydrolase</keyword>
<keyword evidence="6" id="KW-0732">Signal</keyword>
<reference evidence="8" key="1">
    <citation type="journal article" date="2018" name="Toxins">
        <title>Buzz kill: function and proteomic composition of venom from the giant assassin fly Dolopus genitalis (Diptera: Asilidae).</title>
        <authorList>
            <person name="Walker A.A."/>
            <person name="Dobson J."/>
            <person name="Jin J."/>
            <person name="Robinson S.D."/>
            <person name="Herzig V."/>
            <person name="Vetter I."/>
            <person name="King G.F."/>
            <person name="Fry B.G."/>
        </authorList>
    </citation>
    <scope>NUCLEOTIDE SEQUENCE</scope>
    <source>
        <strain evidence="8">Dg87</strain>
        <tissue evidence="8">Venom/thoracic glands</tissue>
    </source>
</reference>
<dbReference type="InterPro" id="IPR033116">
    <property type="entry name" value="TRYPSIN_SER"/>
</dbReference>
<dbReference type="InterPro" id="IPR043504">
    <property type="entry name" value="Peptidase_S1_PA_chymotrypsin"/>
</dbReference>
<keyword evidence="4" id="KW-1015">Disulfide bond</keyword>
<feature type="domain" description="Peptidase S1" evidence="7">
    <location>
        <begin position="35"/>
        <end position="273"/>
    </location>
</feature>
<dbReference type="FunFam" id="2.40.10.10:FF:000068">
    <property type="entry name" value="transmembrane protease serine 2"/>
    <property type="match status" value="1"/>
</dbReference>
<dbReference type="InterPro" id="IPR050127">
    <property type="entry name" value="Serine_Proteases_S1"/>
</dbReference>
<sequence>MKSFVLLSMLVIAAVALPPEWQRDGFPLERFEKRIIGGQIAATGQFPYYARLMLTKRRFGRIVGSLCGGSLISNRVVLTAAHCVDQALSGLVYVGSSTIHSTETASVTIKVEKTAFIIHEGWNSLSFSNDIALILLPRPVQFNNVVKPVNLPKANEGDLVGRTGVISGFGLIGNSGGPAQELRYLPRRIMEPKYCNSAYPTRFSSSSHVCVDGSYAKSACPGDSGGPLVLEEANGSGILVGLTSFGSMSCEMGYPTVYTRITSYLNWINQKTDTSIRN</sequence>
<evidence type="ECO:0000256" key="2">
    <source>
        <dbReference type="ARBA" id="ARBA00022801"/>
    </source>
</evidence>
<feature type="signal peptide" evidence="6">
    <location>
        <begin position="1"/>
        <end position="16"/>
    </location>
</feature>
<evidence type="ECO:0000313" key="8">
    <source>
        <dbReference type="EMBL" id="AYV99608.1"/>
    </source>
</evidence>
<dbReference type="PANTHER" id="PTHR24264:SF83">
    <property type="entry name" value="COMPLEMENT FACTOR I"/>
    <property type="match status" value="1"/>
</dbReference>
<dbReference type="SMART" id="SM00020">
    <property type="entry name" value="Tryp_SPc"/>
    <property type="match status" value="1"/>
</dbReference>
<evidence type="ECO:0000256" key="4">
    <source>
        <dbReference type="ARBA" id="ARBA00023157"/>
    </source>
</evidence>
<organism evidence="8">
    <name type="scientific">Dolopus genitalis</name>
    <name type="common">Giant Australian assassin fly</name>
    <name type="synonym">Asilus genitalis</name>
    <dbReference type="NCBI Taxonomy" id="2488630"/>
    <lineage>
        <taxon>Eukaryota</taxon>
        <taxon>Metazoa</taxon>
        <taxon>Ecdysozoa</taxon>
        <taxon>Arthropoda</taxon>
        <taxon>Hexapoda</taxon>
        <taxon>Insecta</taxon>
        <taxon>Pterygota</taxon>
        <taxon>Neoptera</taxon>
        <taxon>Endopterygota</taxon>
        <taxon>Diptera</taxon>
        <taxon>Brachycera</taxon>
        <taxon>Muscomorpha</taxon>
        <taxon>Asiloidea</taxon>
        <taxon>Asilidae</taxon>
        <taxon>Asilinae</taxon>
        <taxon>Dolopus</taxon>
    </lineage>
</organism>
<dbReference type="CDD" id="cd00190">
    <property type="entry name" value="Tryp_SPc"/>
    <property type="match status" value="1"/>
</dbReference>
<dbReference type="InterPro" id="IPR009003">
    <property type="entry name" value="Peptidase_S1_PA"/>
</dbReference>
<dbReference type="InterPro" id="IPR018114">
    <property type="entry name" value="TRYPSIN_HIS"/>
</dbReference>
<evidence type="ECO:0000256" key="1">
    <source>
        <dbReference type="ARBA" id="ARBA00022670"/>
    </source>
</evidence>
<dbReference type="GO" id="GO:0006508">
    <property type="term" value="P:proteolysis"/>
    <property type="evidence" value="ECO:0007669"/>
    <property type="project" value="UniProtKB-KW"/>
</dbReference>
<dbReference type="PROSITE" id="PS00134">
    <property type="entry name" value="TRYPSIN_HIS"/>
    <property type="match status" value="1"/>
</dbReference>
<evidence type="ECO:0000256" key="5">
    <source>
        <dbReference type="RuleBase" id="RU363034"/>
    </source>
</evidence>
<dbReference type="InterPro" id="IPR001314">
    <property type="entry name" value="Peptidase_S1A"/>
</dbReference>
<dbReference type="Pfam" id="PF00089">
    <property type="entry name" value="Trypsin"/>
    <property type="match status" value="1"/>
</dbReference>
<dbReference type="GO" id="GO:0004252">
    <property type="term" value="F:serine-type endopeptidase activity"/>
    <property type="evidence" value="ECO:0007669"/>
    <property type="project" value="InterPro"/>
</dbReference>
<name>A0A3G5BIJ7_DOLGE</name>
<dbReference type="AlphaFoldDB" id="A0A3G5BIJ7"/>
<accession>A0A3G5BIJ7</accession>
<dbReference type="EMBL" id="MK075205">
    <property type="protein sequence ID" value="AYV99608.1"/>
    <property type="molecule type" value="mRNA"/>
</dbReference>
<dbReference type="Gene3D" id="2.40.10.10">
    <property type="entry name" value="Trypsin-like serine proteases"/>
    <property type="match status" value="1"/>
</dbReference>
<keyword evidence="3 5" id="KW-0720">Serine protease</keyword>
<dbReference type="PROSITE" id="PS50240">
    <property type="entry name" value="TRYPSIN_DOM"/>
    <property type="match status" value="1"/>
</dbReference>
<dbReference type="PANTHER" id="PTHR24264">
    <property type="entry name" value="TRYPSIN-RELATED"/>
    <property type="match status" value="1"/>
</dbReference>
<proteinExistence type="evidence at transcript level"/>
<keyword evidence="1 5" id="KW-0645">Protease</keyword>
<protein>
    <submittedName>
        <fullName evidence="8">Venom polypeptide</fullName>
    </submittedName>
</protein>
<dbReference type="GO" id="GO:0005615">
    <property type="term" value="C:extracellular space"/>
    <property type="evidence" value="ECO:0007669"/>
    <property type="project" value="TreeGrafter"/>
</dbReference>